<proteinExistence type="predicted"/>
<name>A0A3P7LFS7_STRVU</name>
<feature type="region of interest" description="Disordered" evidence="1">
    <location>
        <begin position="98"/>
        <end position="120"/>
    </location>
</feature>
<reference evidence="2 3" key="1">
    <citation type="submission" date="2018-11" db="EMBL/GenBank/DDBJ databases">
        <authorList>
            <consortium name="Pathogen Informatics"/>
        </authorList>
    </citation>
    <scope>NUCLEOTIDE SEQUENCE [LARGE SCALE GENOMIC DNA]</scope>
</reference>
<accession>A0A3P7LFS7</accession>
<evidence type="ECO:0000256" key="1">
    <source>
        <dbReference type="SAM" id="MobiDB-lite"/>
    </source>
</evidence>
<protein>
    <submittedName>
        <fullName evidence="2">Uncharacterized protein</fullName>
    </submittedName>
</protein>
<organism evidence="2 3">
    <name type="scientific">Strongylus vulgaris</name>
    <name type="common">Blood worm</name>
    <dbReference type="NCBI Taxonomy" id="40348"/>
    <lineage>
        <taxon>Eukaryota</taxon>
        <taxon>Metazoa</taxon>
        <taxon>Ecdysozoa</taxon>
        <taxon>Nematoda</taxon>
        <taxon>Chromadorea</taxon>
        <taxon>Rhabditida</taxon>
        <taxon>Rhabditina</taxon>
        <taxon>Rhabditomorpha</taxon>
        <taxon>Strongyloidea</taxon>
        <taxon>Strongylidae</taxon>
        <taxon>Strongylus</taxon>
    </lineage>
</organism>
<evidence type="ECO:0000313" key="3">
    <source>
        <dbReference type="Proteomes" id="UP000270094"/>
    </source>
</evidence>
<dbReference type="OrthoDB" id="5849529at2759"/>
<sequence length="120" mass="13123">MPPELPRIPHSADNEDGLAHLSDKRWSLMKRFCTKLFRSSTPLSNPVIPTGEIPPRILSAKVRAAVQTMKVATAPTPDHVLVDLLRAGGHRLHEILATSNVLPSKGKDRPVENLPNNPSS</sequence>
<dbReference type="Proteomes" id="UP000270094">
    <property type="component" value="Unassembled WGS sequence"/>
</dbReference>
<dbReference type="AlphaFoldDB" id="A0A3P7LFS7"/>
<keyword evidence="3" id="KW-1185">Reference proteome</keyword>
<gene>
    <name evidence="2" type="ORF">SVUK_LOCUS13006</name>
</gene>
<evidence type="ECO:0000313" key="2">
    <source>
        <dbReference type="EMBL" id="VDM78008.1"/>
    </source>
</evidence>
<dbReference type="EMBL" id="UYYB01100689">
    <property type="protein sequence ID" value="VDM78008.1"/>
    <property type="molecule type" value="Genomic_DNA"/>
</dbReference>